<dbReference type="EMBL" id="SPLM01000144">
    <property type="protein sequence ID" value="TMW57518.1"/>
    <property type="molecule type" value="Genomic_DNA"/>
</dbReference>
<dbReference type="AlphaFoldDB" id="A0A8K1C774"/>
<feature type="transmembrane region" description="Helical" evidence="1">
    <location>
        <begin position="274"/>
        <end position="293"/>
    </location>
</feature>
<feature type="transmembrane region" description="Helical" evidence="1">
    <location>
        <begin position="109"/>
        <end position="127"/>
    </location>
</feature>
<evidence type="ECO:0000313" key="3">
    <source>
        <dbReference type="Proteomes" id="UP000794436"/>
    </source>
</evidence>
<sequence>MAKEQLSAREHVFSVVVATLMILFTCCFCFTCFAHYHPELLRRVVFSFDFVFQSFQMMALHLSACDIFFWDVRAINVLLAVLWMHWILTIDAVTPVVRRKLGLYLHHTLPLMIILIGVHLTVVCELARGTKWRQFQFPTSKGDVMTGSIPGIVPAGQIHDPSNSASYALDHRRPCLFEVVEARPHPPVDMYKTLKRSLLGVAGARTYTRYQRRYGRILGLLYFPGWALSVATLFAPAPIGRWLAVLASFLQIPTIFMGIMSLRPDMIRELMTTYDFWFFSIMSIVKTVAMSLYYHDVRAFLCVVIWFGTQFTILVDAAISSMGAISISLFVSVGFNIAKLLLVSLELVPDTHSFEIFKYGLGLDITLFLYLNYVPEYPPVASVLAFVALGCSVVFCSVCFGLYHPGLLKNLCFSFDFVFLSSQLTTLHLAACDVTFWDSRAVVLATSLLWTHWVLTIDAFTPLAREKIGFQLWYCAPVLLTVLVGEATLMYETASGTRWHLQDRKLLTVRAFGRSIDVMVMPLLFTRIWMMLIWECRVVWRIYHARETDLIIIHGVVAFNLSKHPPSDMHLHVAQIMPSDTSALSDYEEAE</sequence>
<dbReference type="Proteomes" id="UP000794436">
    <property type="component" value="Unassembled WGS sequence"/>
</dbReference>
<evidence type="ECO:0000256" key="1">
    <source>
        <dbReference type="SAM" id="Phobius"/>
    </source>
</evidence>
<name>A0A8K1C774_PYTOL</name>
<feature type="transmembrane region" description="Helical" evidence="1">
    <location>
        <begin position="511"/>
        <end position="534"/>
    </location>
</feature>
<feature type="transmembrane region" description="Helical" evidence="1">
    <location>
        <begin position="12"/>
        <end position="38"/>
    </location>
</feature>
<keyword evidence="1" id="KW-0472">Membrane</keyword>
<keyword evidence="3" id="KW-1185">Reference proteome</keyword>
<feature type="transmembrane region" description="Helical" evidence="1">
    <location>
        <begin position="472"/>
        <end position="491"/>
    </location>
</feature>
<gene>
    <name evidence="2" type="ORF">Poli38472_003443</name>
</gene>
<protein>
    <recommendedName>
        <fullName evidence="4">Transmembrane protein</fullName>
    </recommendedName>
</protein>
<keyword evidence="1" id="KW-0812">Transmembrane</keyword>
<feature type="transmembrane region" description="Helical" evidence="1">
    <location>
        <begin position="77"/>
        <end position="97"/>
    </location>
</feature>
<reference evidence="2" key="1">
    <citation type="submission" date="2019-03" db="EMBL/GenBank/DDBJ databases">
        <title>Long read genome sequence of the mycoparasitic Pythium oligandrum ATCC 38472 isolated from sugarbeet rhizosphere.</title>
        <authorList>
            <person name="Gaulin E."/>
        </authorList>
    </citation>
    <scope>NUCLEOTIDE SEQUENCE</scope>
    <source>
        <strain evidence="2">ATCC 38472_TT</strain>
    </source>
</reference>
<feature type="transmembrane region" description="Helical" evidence="1">
    <location>
        <begin position="217"/>
        <end position="236"/>
    </location>
</feature>
<feature type="transmembrane region" description="Helical" evidence="1">
    <location>
        <begin position="50"/>
        <end position="70"/>
    </location>
</feature>
<comment type="caution">
    <text evidence="2">The sequence shown here is derived from an EMBL/GenBank/DDBJ whole genome shotgun (WGS) entry which is preliminary data.</text>
</comment>
<evidence type="ECO:0008006" key="4">
    <source>
        <dbReference type="Google" id="ProtNLM"/>
    </source>
</evidence>
<keyword evidence="1" id="KW-1133">Transmembrane helix</keyword>
<proteinExistence type="predicted"/>
<feature type="transmembrane region" description="Helical" evidence="1">
    <location>
        <begin position="380"/>
        <end position="403"/>
    </location>
</feature>
<accession>A0A8K1C774</accession>
<organism evidence="2 3">
    <name type="scientific">Pythium oligandrum</name>
    <name type="common">Mycoparasitic fungus</name>
    <dbReference type="NCBI Taxonomy" id="41045"/>
    <lineage>
        <taxon>Eukaryota</taxon>
        <taxon>Sar</taxon>
        <taxon>Stramenopiles</taxon>
        <taxon>Oomycota</taxon>
        <taxon>Peronosporomycetes</taxon>
        <taxon>Pythiales</taxon>
        <taxon>Pythiaceae</taxon>
        <taxon>Pythium</taxon>
    </lineage>
</organism>
<feature type="transmembrane region" description="Helical" evidence="1">
    <location>
        <begin position="242"/>
        <end position="262"/>
    </location>
</feature>
<evidence type="ECO:0000313" key="2">
    <source>
        <dbReference type="EMBL" id="TMW57518.1"/>
    </source>
</evidence>